<dbReference type="SMART" id="SM00409">
    <property type="entry name" value="IG"/>
    <property type="match status" value="1"/>
</dbReference>
<sequence>MSNININLLFQKISDLVIVYSIILLSLSFTIHGSIMHVTCGADIELTCPISSKKKSDDVISWFRPNSSQSHLSFIAIGDILFPEYATIGRFNLISSSISRLLINNVSLEDQGIYTCKSSSSGQHSNIKLFVESHPHISPSSPLLLYPVNRTFSITCSLLCNVEINLKNFNWFINGELLNNDIYDYDIEIISLNTQRLNIYLSKKYKNFIQANFTCKYDEKETTILVRRHTKEELHRLPRQHDSSASYLLQNAFDTGQIQYSSLYMTIFFSLLLSFY</sequence>
<feature type="transmembrane region" description="Helical" evidence="1">
    <location>
        <begin position="12"/>
        <end position="31"/>
    </location>
</feature>
<reference evidence="5" key="1">
    <citation type="submission" date="2021-02" db="EMBL/GenBank/DDBJ databases">
        <authorList>
            <person name="Nowell W R."/>
        </authorList>
    </citation>
    <scope>NUCLEOTIDE SEQUENCE</scope>
</reference>
<dbReference type="SUPFAM" id="SSF48726">
    <property type="entry name" value="Immunoglobulin"/>
    <property type="match status" value="1"/>
</dbReference>
<dbReference type="Proteomes" id="UP000663882">
    <property type="component" value="Unassembled WGS sequence"/>
</dbReference>
<keyword evidence="1" id="KW-0812">Transmembrane</keyword>
<dbReference type="SMART" id="SM00406">
    <property type="entry name" value="IGv"/>
    <property type="match status" value="1"/>
</dbReference>
<dbReference type="Proteomes" id="UP000663836">
    <property type="component" value="Unassembled WGS sequence"/>
</dbReference>
<evidence type="ECO:0000313" key="7">
    <source>
        <dbReference type="EMBL" id="CAF3584694.1"/>
    </source>
</evidence>
<accession>A0A814PTJ5</accession>
<dbReference type="EMBL" id="CAJNOO010000673">
    <property type="protein sequence ID" value="CAF1007580.1"/>
    <property type="molecule type" value="Genomic_DNA"/>
</dbReference>
<dbReference type="EMBL" id="CAJNOT010000385">
    <property type="protein sequence ID" value="CAF0963225.1"/>
    <property type="molecule type" value="Genomic_DNA"/>
</dbReference>
<dbReference type="EMBL" id="CAJOAX010000409">
    <property type="protein sequence ID" value="CAF3584694.1"/>
    <property type="molecule type" value="Genomic_DNA"/>
</dbReference>
<gene>
    <name evidence="8" type="ORF">FNK824_LOCUS3688</name>
    <name evidence="9" type="ORF">JBS370_LOCUS5209</name>
    <name evidence="6" type="ORF">JXQ802_LOCUS21636</name>
    <name evidence="7" type="ORF">OTI717_LOCUS5993</name>
    <name evidence="4" type="ORF">RFH988_LOCUS14501</name>
    <name evidence="5" type="ORF">SEV965_LOCUS16340</name>
    <name evidence="3" type="ORF">ZHD862_LOCUS10634</name>
</gene>
<dbReference type="SMART" id="SM00408">
    <property type="entry name" value="IGc2"/>
    <property type="match status" value="1"/>
</dbReference>
<feature type="domain" description="Ig-like" evidence="2">
    <location>
        <begin position="41"/>
        <end position="128"/>
    </location>
</feature>
<dbReference type="Pfam" id="PF07686">
    <property type="entry name" value="V-set"/>
    <property type="match status" value="1"/>
</dbReference>
<dbReference type="InterPro" id="IPR003599">
    <property type="entry name" value="Ig_sub"/>
</dbReference>
<dbReference type="EMBL" id="CAJNOU010000892">
    <property type="protein sequence ID" value="CAF1110271.1"/>
    <property type="molecule type" value="Genomic_DNA"/>
</dbReference>
<dbReference type="InterPro" id="IPR013783">
    <property type="entry name" value="Ig-like_fold"/>
</dbReference>
<keyword evidence="1" id="KW-1133">Transmembrane helix</keyword>
<dbReference type="Proteomes" id="UP000663874">
    <property type="component" value="Unassembled WGS sequence"/>
</dbReference>
<evidence type="ECO:0000313" key="6">
    <source>
        <dbReference type="EMBL" id="CAF1149275.1"/>
    </source>
</evidence>
<protein>
    <recommendedName>
        <fullName evidence="2">Ig-like domain-containing protein</fullName>
    </recommendedName>
</protein>
<dbReference type="Proteomes" id="UP000663823">
    <property type="component" value="Unassembled WGS sequence"/>
</dbReference>
<proteinExistence type="predicted"/>
<keyword evidence="10" id="KW-1185">Reference proteome</keyword>
<evidence type="ECO:0000313" key="3">
    <source>
        <dbReference type="EMBL" id="CAF0963225.1"/>
    </source>
</evidence>
<dbReference type="Proteomes" id="UP000663889">
    <property type="component" value="Unassembled WGS sequence"/>
</dbReference>
<evidence type="ECO:0000313" key="10">
    <source>
        <dbReference type="Proteomes" id="UP000663870"/>
    </source>
</evidence>
<dbReference type="InterPro" id="IPR013106">
    <property type="entry name" value="Ig_V-set"/>
</dbReference>
<dbReference type="OrthoDB" id="10027978at2759"/>
<dbReference type="InterPro" id="IPR007110">
    <property type="entry name" value="Ig-like_dom"/>
</dbReference>
<dbReference type="EMBL" id="CAJOBD010000265">
    <property type="protein sequence ID" value="CAF3629518.1"/>
    <property type="molecule type" value="Genomic_DNA"/>
</dbReference>
<dbReference type="EMBL" id="CAJOBE010000254">
    <property type="protein sequence ID" value="CAF3606548.1"/>
    <property type="molecule type" value="Genomic_DNA"/>
</dbReference>
<dbReference type="Proteomes" id="UP000663864">
    <property type="component" value="Unassembled WGS sequence"/>
</dbReference>
<name>A0A814PTJ5_9BILA</name>
<dbReference type="PROSITE" id="PS50835">
    <property type="entry name" value="IG_LIKE"/>
    <property type="match status" value="1"/>
</dbReference>
<dbReference type="AlphaFoldDB" id="A0A814PTJ5"/>
<evidence type="ECO:0000313" key="11">
    <source>
        <dbReference type="Proteomes" id="UP000663889"/>
    </source>
</evidence>
<dbReference type="InterPro" id="IPR036179">
    <property type="entry name" value="Ig-like_dom_sf"/>
</dbReference>
<dbReference type="Gene3D" id="2.60.40.10">
    <property type="entry name" value="Immunoglobulins"/>
    <property type="match status" value="1"/>
</dbReference>
<comment type="caution">
    <text evidence="5">The sequence shown here is derived from an EMBL/GenBank/DDBJ whole genome shotgun (WGS) entry which is preliminary data.</text>
</comment>
<evidence type="ECO:0000313" key="5">
    <source>
        <dbReference type="EMBL" id="CAF1110271.1"/>
    </source>
</evidence>
<dbReference type="EMBL" id="CAJNOL010000642">
    <property type="protein sequence ID" value="CAF1149275.1"/>
    <property type="molecule type" value="Genomic_DNA"/>
</dbReference>
<organism evidence="5 11">
    <name type="scientific">Rotaria sordida</name>
    <dbReference type="NCBI Taxonomy" id="392033"/>
    <lineage>
        <taxon>Eukaryota</taxon>
        <taxon>Metazoa</taxon>
        <taxon>Spiralia</taxon>
        <taxon>Gnathifera</taxon>
        <taxon>Rotifera</taxon>
        <taxon>Eurotatoria</taxon>
        <taxon>Bdelloidea</taxon>
        <taxon>Philodinida</taxon>
        <taxon>Philodinidae</taxon>
        <taxon>Rotaria</taxon>
    </lineage>
</organism>
<dbReference type="Proteomes" id="UP000663870">
    <property type="component" value="Unassembled WGS sequence"/>
</dbReference>
<evidence type="ECO:0000259" key="2">
    <source>
        <dbReference type="PROSITE" id="PS50835"/>
    </source>
</evidence>
<evidence type="ECO:0000313" key="9">
    <source>
        <dbReference type="EMBL" id="CAF3629518.1"/>
    </source>
</evidence>
<evidence type="ECO:0000313" key="8">
    <source>
        <dbReference type="EMBL" id="CAF3606548.1"/>
    </source>
</evidence>
<evidence type="ECO:0000256" key="1">
    <source>
        <dbReference type="SAM" id="Phobius"/>
    </source>
</evidence>
<evidence type="ECO:0000313" key="4">
    <source>
        <dbReference type="EMBL" id="CAF1007580.1"/>
    </source>
</evidence>
<keyword evidence="1" id="KW-0472">Membrane</keyword>
<dbReference type="InterPro" id="IPR003598">
    <property type="entry name" value="Ig_sub2"/>
</dbReference>